<dbReference type="Proteomes" id="UP000032746">
    <property type="component" value="Chromosome"/>
</dbReference>
<evidence type="ECO:0000313" key="3">
    <source>
        <dbReference type="EMBL" id="RTQ73571.1"/>
    </source>
</evidence>
<dbReference type="AlphaFoldDB" id="A0A0D5YGF8"/>
<evidence type="ECO:0000313" key="2">
    <source>
        <dbReference type="EMBL" id="RSR49092.1"/>
    </source>
</evidence>
<reference evidence="1 4" key="1">
    <citation type="journal article" date="2015" name="J. Bacteriol.">
        <title>Resources for Genetic and Genomic Analysis of Emerging Pathogen Acinetobacter baumannii.</title>
        <authorList>
            <person name="Gallagher L.A."/>
            <person name="Ramage E."/>
            <person name="Weiss E.J."/>
            <person name="Radey M."/>
            <person name="Hayden H.S."/>
            <person name="Held K.G."/>
            <person name="Huse H.K."/>
            <person name="Zurawski D.V."/>
            <person name="Brittnacher M.J."/>
            <person name="Manoil C."/>
        </authorList>
    </citation>
    <scope>NUCLEOTIDE SEQUENCE [LARGE SCALE GENOMIC DNA]</scope>
    <source>
        <strain evidence="1 4">AB5075-UW</strain>
    </source>
</reference>
<accession>A0A0D5YGF8</accession>
<proteinExistence type="predicted"/>
<reference evidence="2 6" key="3">
    <citation type="submission" date="2018-10" db="EMBL/GenBank/DDBJ databases">
        <title>GWAS and RNA-Seq identify cryptic mechanisms of antimicrobial resistance in Acinetobacter baumannii.</title>
        <authorList>
            <person name="Sahl J.W."/>
        </authorList>
    </citation>
    <scope>NUCLEOTIDE SEQUENCE [LARGE SCALE GENOMIC DNA]</scope>
    <source>
        <strain evidence="2 6">TG28175</strain>
    </source>
</reference>
<reference evidence="3 5" key="4">
    <citation type="submission" date="2018-12" db="EMBL/GenBank/DDBJ databases">
        <title>Draft Genome Sequences Human Pathogenic Acinetobacter baumannii Strains.</title>
        <authorList>
            <person name="Madhi M."/>
            <person name="Ronco T."/>
            <person name="Olsen R.H."/>
            <person name="Hassani A."/>
        </authorList>
    </citation>
    <scope>NUCLEOTIDE SEQUENCE [LARGE SCALE GENOMIC DNA]</scope>
    <source>
        <strain evidence="3 5">AB3</strain>
    </source>
</reference>
<dbReference type="Proteomes" id="UP000280073">
    <property type="component" value="Unassembled WGS sequence"/>
</dbReference>
<name>A0A0D5YGF8_ACIBA</name>
<evidence type="ECO:0000313" key="6">
    <source>
        <dbReference type="Proteomes" id="UP000280073"/>
    </source>
</evidence>
<evidence type="ECO:0000313" key="1">
    <source>
        <dbReference type="EMBL" id="AKA31003.1"/>
    </source>
</evidence>
<dbReference type="PATRIC" id="fig|470.1345.peg.1216"/>
<dbReference type="EMBL" id="RXLU01000095">
    <property type="protein sequence ID" value="RTQ73571.1"/>
    <property type="molecule type" value="Genomic_DNA"/>
</dbReference>
<reference evidence="4" key="2">
    <citation type="submission" date="2015-03" db="EMBL/GenBank/DDBJ databases">
        <authorList>
            <person name="Gallagher L.A."/>
            <person name="Hayden H.S."/>
            <person name="Weiss E.J."/>
            <person name="Hager K.R."/>
            <person name="Ramage E."/>
            <person name="Radey M.R."/>
            <person name="Bydalek R."/>
            <person name="Manoil C."/>
            <person name="Miller S.I."/>
            <person name="Brittnacher M.J."/>
        </authorList>
    </citation>
    <scope>NUCLEOTIDE SEQUENCE [LARGE SCALE GENOMIC DNA]</scope>
    <source>
        <strain evidence="4">AB5075-UW</strain>
    </source>
</reference>
<evidence type="ECO:0000313" key="5">
    <source>
        <dbReference type="Proteomes" id="UP000268239"/>
    </source>
</evidence>
<organism evidence="1 4">
    <name type="scientific">Acinetobacter baumannii</name>
    <dbReference type="NCBI Taxonomy" id="470"/>
    <lineage>
        <taxon>Bacteria</taxon>
        <taxon>Pseudomonadati</taxon>
        <taxon>Pseudomonadota</taxon>
        <taxon>Gammaproteobacteria</taxon>
        <taxon>Moraxellales</taxon>
        <taxon>Moraxellaceae</taxon>
        <taxon>Acinetobacter</taxon>
        <taxon>Acinetobacter calcoaceticus/baumannii complex</taxon>
    </lineage>
</organism>
<protein>
    <submittedName>
        <fullName evidence="1">Uncharacterized protein</fullName>
    </submittedName>
</protein>
<sequence length="85" mass="10049">MNDWQILRSRYGSKRSYKNRMALSTFELEHFKEWLVDQGADVYTKTEQNELLRFRLNGQLGIWYESGSGNLLMHDLADKYLETAA</sequence>
<dbReference type="EMBL" id="CP008706">
    <property type="protein sequence ID" value="AKA31003.1"/>
    <property type="molecule type" value="Genomic_DNA"/>
</dbReference>
<dbReference type="Proteomes" id="UP000268239">
    <property type="component" value="Unassembled WGS sequence"/>
</dbReference>
<dbReference type="RefSeq" id="WP_001000839.1">
    <property type="nucleotide sequence ID" value="NZ_CABEFM010000008.1"/>
</dbReference>
<evidence type="ECO:0000313" key="4">
    <source>
        <dbReference type="Proteomes" id="UP000032746"/>
    </source>
</evidence>
<gene>
    <name evidence="1" type="ORF">ABUW_1255</name>
    <name evidence="2" type="ORF">EA686_17870</name>
    <name evidence="3" type="ORF">EJ062_14945</name>
</gene>
<dbReference type="EMBL" id="RFDI01001095">
    <property type="protein sequence ID" value="RSR49092.1"/>
    <property type="molecule type" value="Genomic_DNA"/>
</dbReference>